<dbReference type="Proteomes" id="UP001151752">
    <property type="component" value="Chromosome 15W"/>
</dbReference>
<name>A0A9Q0PGK7_9ROSI</name>
<gene>
    <name evidence="1" type="ORF">OIU74_016384</name>
</gene>
<dbReference type="PANTHER" id="PTHR37203">
    <property type="match status" value="1"/>
</dbReference>
<keyword evidence="2" id="KW-1185">Reference proteome</keyword>
<organism evidence="1 2">
    <name type="scientific">Salix koriyanagi</name>
    <dbReference type="NCBI Taxonomy" id="2511006"/>
    <lineage>
        <taxon>Eukaryota</taxon>
        <taxon>Viridiplantae</taxon>
        <taxon>Streptophyta</taxon>
        <taxon>Embryophyta</taxon>
        <taxon>Tracheophyta</taxon>
        <taxon>Spermatophyta</taxon>
        <taxon>Magnoliopsida</taxon>
        <taxon>eudicotyledons</taxon>
        <taxon>Gunneridae</taxon>
        <taxon>Pentapetalae</taxon>
        <taxon>rosids</taxon>
        <taxon>fabids</taxon>
        <taxon>Malpighiales</taxon>
        <taxon>Salicaceae</taxon>
        <taxon>Saliceae</taxon>
        <taxon>Salix</taxon>
    </lineage>
</organism>
<dbReference type="PANTHER" id="PTHR37203:SF3">
    <property type="entry name" value="SLR0975 PROTEIN"/>
    <property type="match status" value="1"/>
</dbReference>
<sequence length="84" mass="9296">MSVIALCASISHSFNCGQGFVGAVSRYVGLRSMMSLLGPMLWGTFLADVVIQMLGTDYARILRAIYAFAQIRITRTYRLPCDND</sequence>
<reference evidence="1" key="1">
    <citation type="submission" date="2022-11" db="EMBL/GenBank/DDBJ databases">
        <authorList>
            <person name="Hyden B.L."/>
            <person name="Feng K."/>
            <person name="Yates T."/>
            <person name="Jawdy S."/>
            <person name="Smart L.B."/>
            <person name="Muchero W."/>
        </authorList>
    </citation>
    <scope>NUCLEOTIDE SEQUENCE</scope>
    <source>
        <tissue evidence="1">Shoot tip</tissue>
    </source>
</reference>
<dbReference type="AlphaFoldDB" id="A0A9Q0PGK7"/>
<comment type="caution">
    <text evidence="1">The sequence shown here is derived from an EMBL/GenBank/DDBJ whole genome shotgun (WGS) entry which is preliminary data.</text>
</comment>
<protein>
    <submittedName>
        <fullName evidence="1">Uncharacterized protein</fullName>
    </submittedName>
</protein>
<reference evidence="1" key="2">
    <citation type="journal article" date="2023" name="Int. J. Mol. Sci.">
        <title>De Novo Assembly and Annotation of 11 Diverse Shrub Willow (Salix) Genomes Reveals Novel Gene Organization in Sex-Linked Regions.</title>
        <authorList>
            <person name="Hyden B."/>
            <person name="Feng K."/>
            <person name="Yates T.B."/>
            <person name="Jawdy S."/>
            <person name="Cereghino C."/>
            <person name="Smart L.B."/>
            <person name="Muchero W."/>
        </authorList>
    </citation>
    <scope>NUCLEOTIDE SEQUENCE</scope>
    <source>
        <tissue evidence="1">Shoot tip</tissue>
    </source>
</reference>
<proteinExistence type="predicted"/>
<evidence type="ECO:0000313" key="1">
    <source>
        <dbReference type="EMBL" id="KAJ6687682.1"/>
    </source>
</evidence>
<evidence type="ECO:0000313" key="2">
    <source>
        <dbReference type="Proteomes" id="UP001151752"/>
    </source>
</evidence>
<accession>A0A9Q0PGK7</accession>
<dbReference type="EMBL" id="JAPFFM010000019">
    <property type="protein sequence ID" value="KAJ6687682.1"/>
    <property type="molecule type" value="Genomic_DNA"/>
</dbReference>